<dbReference type="InterPro" id="IPR003386">
    <property type="entry name" value="LACT/PDAT_acylTrfase"/>
</dbReference>
<dbReference type="AlphaFoldDB" id="A0A8B9QCF7"/>
<protein>
    <submittedName>
        <fullName evidence="2">Phospholipase A2 group XV</fullName>
    </submittedName>
</protein>
<name>A0A8B9QCF7_APTOW</name>
<dbReference type="Gene3D" id="3.40.50.1820">
    <property type="entry name" value="alpha/beta hydrolase"/>
    <property type="match status" value="1"/>
</dbReference>
<dbReference type="GO" id="GO:0008374">
    <property type="term" value="F:O-acyltransferase activity"/>
    <property type="evidence" value="ECO:0007669"/>
    <property type="project" value="InterPro"/>
</dbReference>
<comment type="similarity">
    <text evidence="1">Belongs to the AB hydrolase superfamily. Lipase family.</text>
</comment>
<proteinExistence type="inferred from homology"/>
<dbReference type="SUPFAM" id="SSF53474">
    <property type="entry name" value="alpha/beta-Hydrolases"/>
    <property type="match status" value="1"/>
</dbReference>
<evidence type="ECO:0000313" key="3">
    <source>
        <dbReference type="Proteomes" id="UP000694424"/>
    </source>
</evidence>
<dbReference type="GO" id="GO:0006629">
    <property type="term" value="P:lipid metabolic process"/>
    <property type="evidence" value="ECO:0007669"/>
    <property type="project" value="InterPro"/>
</dbReference>
<organism evidence="2 3">
    <name type="scientific">Apteryx owenii</name>
    <name type="common">Little spotted kiwi</name>
    <dbReference type="NCBI Taxonomy" id="8824"/>
    <lineage>
        <taxon>Eukaryota</taxon>
        <taxon>Metazoa</taxon>
        <taxon>Chordata</taxon>
        <taxon>Craniata</taxon>
        <taxon>Vertebrata</taxon>
        <taxon>Euteleostomi</taxon>
        <taxon>Archelosauria</taxon>
        <taxon>Archosauria</taxon>
        <taxon>Dinosauria</taxon>
        <taxon>Saurischia</taxon>
        <taxon>Theropoda</taxon>
        <taxon>Coelurosauria</taxon>
        <taxon>Aves</taxon>
        <taxon>Palaeognathae</taxon>
        <taxon>Apterygiformes</taxon>
        <taxon>Apterygidae</taxon>
        <taxon>Apteryx</taxon>
    </lineage>
</organism>
<reference evidence="2" key="2">
    <citation type="submission" date="2025-09" db="UniProtKB">
        <authorList>
            <consortium name="Ensembl"/>
        </authorList>
    </citation>
    <scope>IDENTIFICATION</scope>
</reference>
<dbReference type="PANTHER" id="PTHR11440">
    <property type="entry name" value="LECITHIN-CHOLESTEROL ACYLTRANSFERASE-RELATED"/>
    <property type="match status" value="1"/>
</dbReference>
<dbReference type="InterPro" id="IPR029058">
    <property type="entry name" value="AB_hydrolase_fold"/>
</dbReference>
<sequence>IQPFPGDLGNQLEAKLDKPSVVHYLCSKKTDSYFTLWLNLELLLPVIIDCWIDNIRLVYNRTSKITEPPDGVDIRVPGFGQTFSLEFLDPSKRSVGDNNRIPVISSLKIRDQQRSAVSTNWLLPYNYTWPPDKVFVSTPTTNYTLRDYQKFYRDISFEDGWLMRQDTEPLVYQMTPPGVRIHCLYGTGVETPDSFHYESFPDKEPKILYSDGDGTVNLQSALQCQKWVDMQKQEVVIFELSGNEHIQMLSNDTTISYVKKLLFDL</sequence>
<evidence type="ECO:0000256" key="1">
    <source>
        <dbReference type="ARBA" id="ARBA00010701"/>
    </source>
</evidence>
<evidence type="ECO:0000313" key="2">
    <source>
        <dbReference type="Ensembl" id="ENSAOWP00000022572.1"/>
    </source>
</evidence>
<accession>A0A8B9QCF7</accession>
<dbReference type="Proteomes" id="UP000694424">
    <property type="component" value="Unplaced"/>
</dbReference>
<dbReference type="Pfam" id="PF02450">
    <property type="entry name" value="LCAT"/>
    <property type="match status" value="2"/>
</dbReference>
<reference evidence="2" key="1">
    <citation type="submission" date="2025-08" db="UniProtKB">
        <authorList>
            <consortium name="Ensembl"/>
        </authorList>
    </citation>
    <scope>IDENTIFICATION</scope>
</reference>
<dbReference type="Ensembl" id="ENSAOWT00000025594.1">
    <property type="protein sequence ID" value="ENSAOWP00000022572.1"/>
    <property type="gene ID" value="ENSAOWG00000015266.1"/>
</dbReference>
<keyword evidence="3" id="KW-1185">Reference proteome</keyword>